<evidence type="ECO:0000313" key="9">
    <source>
        <dbReference type="EMBL" id="KAF7259703.1"/>
    </source>
</evidence>
<comment type="similarity">
    <text evidence="4">Belongs to the huntingtin family.</text>
</comment>
<evidence type="ECO:0000313" key="10">
    <source>
        <dbReference type="Proteomes" id="UP000822476"/>
    </source>
</evidence>
<feature type="compositionally biased region" description="Polar residues" evidence="8">
    <location>
        <begin position="1189"/>
        <end position="1206"/>
    </location>
</feature>
<feature type="compositionally biased region" description="Polar residues" evidence="8">
    <location>
        <begin position="3171"/>
        <end position="3208"/>
    </location>
</feature>
<keyword evidence="5" id="KW-0963">Cytoplasm</keyword>
<evidence type="ECO:0000256" key="3">
    <source>
        <dbReference type="ARBA" id="ARBA00004496"/>
    </source>
</evidence>
<dbReference type="OrthoDB" id="6250975at2759"/>
<protein>
    <recommendedName>
        <fullName evidence="11">Huntingtin</fullName>
    </recommendedName>
</protein>
<accession>A0A8S9Z2V4</accession>
<organism evidence="9 10">
    <name type="scientific">Paragonimus skrjabini miyazakii</name>
    <dbReference type="NCBI Taxonomy" id="59628"/>
    <lineage>
        <taxon>Eukaryota</taxon>
        <taxon>Metazoa</taxon>
        <taxon>Spiralia</taxon>
        <taxon>Lophotrochozoa</taxon>
        <taxon>Platyhelminthes</taxon>
        <taxon>Trematoda</taxon>
        <taxon>Digenea</taxon>
        <taxon>Plagiorchiida</taxon>
        <taxon>Troglotremata</taxon>
        <taxon>Troglotrematidae</taxon>
        <taxon>Paragonimus</taxon>
    </lineage>
</organism>
<evidence type="ECO:0000256" key="2">
    <source>
        <dbReference type="ARBA" id="ARBA00004123"/>
    </source>
</evidence>
<dbReference type="PANTHER" id="PTHR10170:SF10">
    <property type="entry name" value="HUNTINGTIN"/>
    <property type="match status" value="1"/>
</dbReference>
<feature type="region of interest" description="Disordered" evidence="8">
    <location>
        <begin position="3170"/>
        <end position="3208"/>
    </location>
</feature>
<dbReference type="InterPro" id="IPR028426">
    <property type="entry name" value="Huntingtin_fam"/>
</dbReference>
<keyword evidence="10" id="KW-1185">Reference proteome</keyword>
<dbReference type="Gene3D" id="1.25.10.10">
    <property type="entry name" value="Leucine-rich Repeat Variant"/>
    <property type="match status" value="1"/>
</dbReference>
<dbReference type="Pfam" id="PF20926">
    <property type="entry name" value="Htt_N-HEAT_1"/>
    <property type="match status" value="1"/>
</dbReference>
<dbReference type="PANTHER" id="PTHR10170">
    <property type="entry name" value="HUNTINGTON DISEASE PROTEIN"/>
    <property type="match status" value="1"/>
</dbReference>
<evidence type="ECO:0000256" key="8">
    <source>
        <dbReference type="SAM" id="MobiDB-lite"/>
    </source>
</evidence>
<name>A0A8S9Z2V4_9TREM</name>
<dbReference type="InterPro" id="IPR048411">
    <property type="entry name" value="Htt_N_HEAT_rpt-1"/>
</dbReference>
<dbReference type="Pfam" id="PF20927">
    <property type="entry name" value="Htt_C-HEAT"/>
    <property type="match status" value="1"/>
</dbReference>
<feature type="region of interest" description="Disordered" evidence="8">
    <location>
        <begin position="1189"/>
        <end position="1239"/>
    </location>
</feature>
<evidence type="ECO:0000256" key="7">
    <source>
        <dbReference type="PROSITE-ProRule" id="PRU00103"/>
    </source>
</evidence>
<dbReference type="InterPro" id="IPR011989">
    <property type="entry name" value="ARM-like"/>
</dbReference>
<comment type="caution">
    <text evidence="9">The sequence shown here is derived from an EMBL/GenBank/DDBJ whole genome shotgun (WGS) entry which is preliminary data.</text>
</comment>
<dbReference type="GO" id="GO:0005737">
    <property type="term" value="C:cytoplasm"/>
    <property type="evidence" value="ECO:0007669"/>
    <property type="project" value="UniProtKB-SubCell"/>
</dbReference>
<comment type="subcellular location">
    <subcellularLocation>
        <location evidence="3">Cytoplasm</location>
    </subcellularLocation>
    <subcellularLocation>
        <location evidence="2">Nucleus</location>
    </subcellularLocation>
</comment>
<dbReference type="GO" id="GO:0005634">
    <property type="term" value="C:nucleus"/>
    <property type="evidence" value="ECO:0007669"/>
    <property type="project" value="UniProtKB-SubCell"/>
</dbReference>
<dbReference type="SUPFAM" id="SSF48371">
    <property type="entry name" value="ARM repeat"/>
    <property type="match status" value="2"/>
</dbReference>
<proteinExistence type="inferred from homology"/>
<dbReference type="InterPro" id="IPR048413">
    <property type="entry name" value="Htt_C-HEAT_rpt"/>
</dbReference>
<feature type="repeat" description="HEAT" evidence="7">
    <location>
        <begin position="87"/>
        <end position="124"/>
    </location>
</feature>
<dbReference type="EMBL" id="JTDE01001078">
    <property type="protein sequence ID" value="KAF7259703.1"/>
    <property type="molecule type" value="Genomic_DNA"/>
</dbReference>
<dbReference type="Proteomes" id="UP000822476">
    <property type="component" value="Unassembled WGS sequence"/>
</dbReference>
<dbReference type="InterPro" id="IPR016024">
    <property type="entry name" value="ARM-type_fold"/>
</dbReference>
<feature type="compositionally biased region" description="Polar residues" evidence="8">
    <location>
        <begin position="2959"/>
        <end position="2974"/>
    </location>
</feature>
<dbReference type="PROSITE" id="PS50077">
    <property type="entry name" value="HEAT_REPEAT"/>
    <property type="match status" value="1"/>
</dbReference>
<evidence type="ECO:0000256" key="6">
    <source>
        <dbReference type="ARBA" id="ARBA00023242"/>
    </source>
</evidence>
<reference evidence="9" key="1">
    <citation type="submission" date="2019-07" db="EMBL/GenBank/DDBJ databases">
        <title>Annotation for the trematode Paragonimus miyazaki's.</title>
        <authorList>
            <person name="Choi Y.-J."/>
        </authorList>
    </citation>
    <scope>NUCLEOTIDE SEQUENCE</scope>
    <source>
        <strain evidence="9">Japan</strain>
    </source>
</reference>
<evidence type="ECO:0000256" key="5">
    <source>
        <dbReference type="ARBA" id="ARBA00022490"/>
    </source>
</evidence>
<keyword evidence="6" id="KW-0539">Nucleus</keyword>
<evidence type="ECO:0000256" key="4">
    <source>
        <dbReference type="ARBA" id="ARBA00007153"/>
    </source>
</evidence>
<comment type="function">
    <text evidence="1">May play a role in microtubule-mediated transport or vesicle function.</text>
</comment>
<sequence>MADFNLLAALKTLGAGHPTTDNTAIATNLDGDSSSVFSTGSSSSVLNASTTQPTRAELLRATHQLVDGLLRMQSKASSSTPGYLSAVLPCLFKLLNNPCQDVRIAADEGINKLIKLLRVSMTHQIILELFVELKRNQSSRTVAASLSKFASLVDRIRISKRRFYMTELLPVLITVCERTEEPIFEALSDHFATIASHLFHYATESELREFLRRQLIHLSSDTALIRRSISQLLVSTCQYSRYPFSLLRILLQDAVAELNSQDRPAISRCAGLFNTIRYLSIAWQQTLTSNCNGLWMETKQTLTSVSRTRISPKSSSRLTSTSAHSSEGNCTDIAGFPSNAATVADLPVDLSTRDCQLWSLAFFTCLDYGASCSISVSTAALEALLQLLTARHSMMLYPRQWLSRSMHWVLRQTEPLWFEGPAVNVASGALDPDDPIELPRFGRIIRNESTNTLSSSAALIARLHDANPPSTRMFGLTGGTDDSLEHRSVSSLSLASSLDADPELSSAHQLVCQQLSAVKARLAHTEPQVDHQRSQSNEDYSVDLFVANSSYTSSDPSVIVLNLTPSESAGGEARTDHSSTRLEHCPVRLLTLTELLSYLAPKDPVSLLASDWIISYLSVQFGLINYSSSDLPRPMVQPRTSSQLLAIACLIQLVQMHPIRFVDRLPLDLCCSTDVAPLKGDYPTGVDLIIDLLTTCTDPQVRGQLCLLIGQLIAAYLVQQRLLELHDVTDRPMRRLFSCLDSLLSSEASGTTYRLALAGLRSCANAVLGCAPAESSVPNGSTNLLVDLLNCLARQFTPAARNSYRLVRLEFLHLVRELDWITLNYLESCKLSRPVYTPFTYLTRPTRLFDLAWIETWRLLSDLESDVRDLASVTLTGTLMEVLPTVSDHLLSSFVERSLERRLLFWYPCEFSIFHLPIMSYGLLDCWSSQSVPPCLSGLPVELDVGPAGLLDLPASAWLLYAESARKIPYSSTERRRQLSVGVHAPGSSRLFRECVAGLLELPCASLLPDDRYMIHGIVRCLNRLLGQTHVLAFTDIWYEAVPSSQTTEDNTTDSRSCLERQHRPRIALLSWQCLTLLSATALTTCDLDLHIDVLQLCTGCLTRWALCSLTEGSIPTGIRSMSLDLRHSYTRFALSLLHHVARVLFVLWHVVEDLQPSLVPPSGAHADPFNPDPSLNLLHSIAQISQSDELPTTSSITKTNANSVPSRKLAPGEAQRRPMSARLGSPLKKAQSDSPSSETRRILGYFSHLPHYMALYQTLRTAFQTYKISVNSSYSQDRLMRFLQAYLHTLGRLMGNLRLAETAPYSDELLTYVAVLYHWHPGACLEASAQILRAFVGTNLISHWDTQLTELYNLALGAKPWPPSQGCTKVTAVGSCSPTPNEKTMATDLSEPHSPLDKLFDQHTQRAHILLSPTHSVSMIASWLGLDQLSRTPITAWIRFARQWRIPLPLTSKASSIKTELTQFFKRFEHIVIQTMEGYQSSNCIELQSGILNLLTHLICLKLNYDQLDTGQQFLQTVITHLENLPLELQRYQTASEGVQSLVCSRKRPVSADYPESPLYSQLINAMFRFLINLTYQQKPSVLASSTEATQVDSASTDVHRTLTFGQVMRMAEILSAEGLESNNLVLAALVPIVVDLYVIQRPLVSSIASEQSRTEQAKDPTFQQLEVQRETVFSFLLRRLSHLPASYDQLCLILEEVSLPSLESATAQNAHLFKTASQIFNAVVTHLVNGSARIFKRIDLNALLRLIDHLILTLSSCVNESSRKSLYTLLAKVHETQLDLSDTPPPSSDLTNSQSPSARFICWAVCHVVCARFHLRLLQLLAHAPTSTADSSPDDEFLPSADSKLPFNVFFHLVRMIHQLLSSNPSHLATSLTALRPPNSDRSCLALLMQSALVHLLTLLELYKSAPQGKYHLPSAPLSDPAFLECHRLIVRLGPFEPLLFSIWSRLFSHIIGISSGCQQSSFMPSDWNPRGETMNMLRNYNCLNVEICIQALLIQYVQSALARGEKSLAVLTSLLQPEIGTDSVEFGLKHFFFLWQTHSPPFRELFDRICQCPEASRLFLSGFAQILPNLATIWQIRLFLQWLSKPLHPGAVGPHLAIMFDHFIAPRSRTAAESATAWPFKECSNCLRNPLPLGLQIFAIREASRLLQTIVLDNSPDSQCSITIPLTTLMDYCTRLPKSSRTLRPSLLELGDLLEQAIDRFIQAGNDGVYAVGYSSPVRDIQPVLDIASALQQLEEGTNTWLLEMAQSLLHHNPSVSSTRIATRLMQTLATSGPKLAPGTEHRITCVLAQCCSRCSPYLLYYTLVLGLSTTTACSSSPTSTYYKSTIAVSLPPTRESDKSIVTIPVTGKLGPLFRIGQQLLFERIQRTITESNWFILQTTDPLLRPSVQSHLIGLSTALIYVLQLLPQFPAIDALPMETEMMAFRFLRVLIEFILCSMGYQIDLDDDPQTRTPRLSRSASAFPCSLDLMDHVMQFISVRLTKGVDMLGDRAEHVLPLFVTFLSAVDCQASLSEPLTIWHAHPSPPMSVQLTPLEDPLLINLVTPKYPSLFGTLYPEPVAATLVHRYTSVTIAASAANALSAKLENRAAASLFLASDRIGPCQTLNKCRLLRSNISASGLQGSLTRCLLGCIRLLNITLTPEDKRPTPSQPQCTEFPSLIGLEPDRLAAVICRVSGMGWLDRRQFEHVWMSYLELLASSNKEEIDGLVSIDYDAGPQFTRGGPQELDTADLQYIEHNQCLELGLFGLTRLLLDAALRPHPGDPLHSQLLHQPRSATPHFSHTKLGRKLTSIISLIEYERGRVNQDHPIDTHLTRLPPGIAPVHTGESEAGTMSVGSCGGLMELAVNTIEPNLEKLGDAPGLPSPSQFPVYWLVRRLIPSTNSPHTPEQDVSERQEDIDKRYLLSASYSPMLASRSWKSGSSGHLITEYEDLLFSCLQSTQLLYQSWSTPPSRPVGNPSEQPGLSTPLTITPDSSGSLRSESGLSTAQERYNLPSTDRSKGLPLSVSGSVIRSALLLSDLFTAREQFEWLKSYFKDTLETLPSLTDFPAPIHAWLTLGLAKCTAVLELACSDPHSQLLHSVNLEPAVQQTRLALECSVIPIQTAGLHSAMWLLHAALLIRTQPHQRQMQQHSPPTGSPLLNELYSQMCTYVERQLLVLFGPLPAVHPTTEDVNSNGSTDAGNNTVGNTDSHKLGSSGSRWNNSMSGHGTSGLKRLMAGMLGSGAGGGKSTNTSPIAEPFDAAAFPRISSTASFSTVDGRVERHQLTVLAAAFFLTEHFSAPPVYPVLTEFGSGLTEMLSGLTAGLFRLASVMLADTTQPPPLLQTALLKSQTKQSYYAALGAGTTTSLCCSLSVHTAWCRGIGRLILTGRLGKGATESLQKMCITRLRGCRSPHISLPVMRLLVTCMYANAGRVNAQIQQHRQRVSLSSTRTETDTTSTHEPLLTVDPMISTAPPVDDSTTESKPEVKPTNVSDQYLTSNSLDAEATVGMTQEFLSCLWERLRGGLAPIQMSPSINFAPSWVWTAWTSGMEASVVARLLPAASTDIIQAILGSLVLSKCDGIHSRDEYVADPVLNKALGEFARLDHAHPQLAAQTLAQLFGLFLDTEGGRALVRQWVLLSLPTLLNRQPRRLAIWAATVCLLASATRPALRAALHLCYSAFSSVDECGFQFPSESSSTHLLSDLLCLASLHFIRFGLLRRSPNDGPKAKRRSEERITFLNMFKQLAGKPSELSAPGHVLTSDATHSDHDVHTFRRVYWYLESELHTELAEHLSVCDSPVL</sequence>
<feature type="compositionally biased region" description="Low complexity" evidence="8">
    <location>
        <begin position="2975"/>
        <end position="2985"/>
    </location>
</feature>
<evidence type="ECO:0000256" key="1">
    <source>
        <dbReference type="ARBA" id="ARBA00002907"/>
    </source>
</evidence>
<feature type="region of interest" description="Disordered" evidence="8">
    <location>
        <begin position="2948"/>
        <end position="2985"/>
    </location>
</feature>
<gene>
    <name evidence="9" type="ORF">EG68_02801</name>
</gene>
<dbReference type="Pfam" id="PF12372">
    <property type="entry name" value="Htt_N-HEAT"/>
    <property type="match status" value="2"/>
</dbReference>
<evidence type="ECO:0008006" key="11">
    <source>
        <dbReference type="Google" id="ProtNLM"/>
    </source>
</evidence>
<dbReference type="InterPro" id="IPR021133">
    <property type="entry name" value="HEAT_type_2"/>
</dbReference>
<dbReference type="InterPro" id="IPR024613">
    <property type="entry name" value="Huntingtin_N_HEAT_rpt-2"/>
</dbReference>
<feature type="region of interest" description="Disordered" evidence="8">
    <location>
        <begin position="3449"/>
        <end position="3473"/>
    </location>
</feature>